<evidence type="ECO:0000313" key="1">
    <source>
        <dbReference type="EMBL" id="SBO91719.1"/>
    </source>
</evidence>
<dbReference type="EMBL" id="LT559118">
    <property type="protein sequence ID" value="SBO91719.1"/>
    <property type="molecule type" value="Genomic_DNA"/>
</dbReference>
<protein>
    <recommendedName>
        <fullName evidence="2">DUF2778 domain-containing protein</fullName>
    </recommendedName>
</protein>
<organism evidence="1">
    <name type="scientific">Nonomuraea gerenzanensis</name>
    <dbReference type="NCBI Taxonomy" id="93944"/>
    <lineage>
        <taxon>Bacteria</taxon>
        <taxon>Bacillati</taxon>
        <taxon>Actinomycetota</taxon>
        <taxon>Actinomycetes</taxon>
        <taxon>Streptosporangiales</taxon>
        <taxon>Streptosporangiaceae</taxon>
        <taxon>Nonomuraea</taxon>
    </lineage>
</organism>
<proteinExistence type="predicted"/>
<evidence type="ECO:0008006" key="2">
    <source>
        <dbReference type="Google" id="ProtNLM"/>
    </source>
</evidence>
<dbReference type="RefSeq" id="WP_225271069.1">
    <property type="nucleotide sequence ID" value="NZ_CP084058.1"/>
</dbReference>
<reference evidence="1" key="1">
    <citation type="submission" date="2016-04" db="EMBL/GenBank/DDBJ databases">
        <authorList>
            <person name="Evans L.H."/>
            <person name="Alamgir A."/>
            <person name="Owens N."/>
            <person name="Weber N.D."/>
            <person name="Virtaneva K."/>
            <person name="Barbian K."/>
            <person name="Babar A."/>
            <person name="Rosenke K."/>
        </authorList>
    </citation>
    <scope>NUCLEOTIDE SEQUENCE</scope>
    <source>
        <strain evidence="1">Nono1</strain>
    </source>
</reference>
<accession>A0A1M4DYR8</accession>
<name>A0A1M4DYR8_9ACTN</name>
<dbReference type="AlphaFoldDB" id="A0A1M4DYR8"/>
<sequence length="296" mass="32408">MTAYFCFHGEPAVRLSRLTLGVGEESRAVMWRGEGPDDPVHSAFFFYDYAKLLMDEVGSSAGPPRGYFRLLRFTGRTPGAWRFEAMHVPRTGPSLPLGRLDIDVREPATLDADLLYTGKYLLWQRSVPPALGAKAPLLFHATSGLKGLQVGMFQSSKDQGPLPEGLYSFLTHVNPRQSSVEAANKREDALTNKEEGIEFLPVGGNGPVDTNWGTMRVRLTPLSGNMYGRGGFYLHNSHKGHSMGCVEVGPSTDGLDFFSALLIHAGSPSRKPRMTLRVKYSFPEQTTLGKTLTSGG</sequence>
<gene>
    <name evidence="1" type="ORF">BN4615_P1233</name>
</gene>